<dbReference type="Proteomes" id="UP000499080">
    <property type="component" value="Unassembled WGS sequence"/>
</dbReference>
<feature type="region of interest" description="Disordered" evidence="1">
    <location>
        <begin position="1"/>
        <end position="39"/>
    </location>
</feature>
<feature type="non-terminal residue" evidence="2">
    <location>
        <position position="1"/>
    </location>
</feature>
<reference evidence="2 3" key="1">
    <citation type="journal article" date="2019" name="Sci. Rep.">
        <title>Orb-weaving spider Araneus ventricosus genome elucidates the spidroin gene catalogue.</title>
        <authorList>
            <person name="Kono N."/>
            <person name="Nakamura H."/>
            <person name="Ohtoshi R."/>
            <person name="Moran D.A.P."/>
            <person name="Shinohara A."/>
            <person name="Yoshida Y."/>
            <person name="Fujiwara M."/>
            <person name="Mori M."/>
            <person name="Tomita M."/>
            <person name="Arakawa K."/>
        </authorList>
    </citation>
    <scope>NUCLEOTIDE SEQUENCE [LARGE SCALE GENOMIC DNA]</scope>
</reference>
<dbReference type="AlphaFoldDB" id="A0A4Y2REM2"/>
<dbReference type="OrthoDB" id="6434512at2759"/>
<feature type="non-terminal residue" evidence="2">
    <location>
        <position position="39"/>
    </location>
</feature>
<evidence type="ECO:0000313" key="3">
    <source>
        <dbReference type="Proteomes" id="UP000499080"/>
    </source>
</evidence>
<evidence type="ECO:0000256" key="1">
    <source>
        <dbReference type="SAM" id="MobiDB-lite"/>
    </source>
</evidence>
<organism evidence="2 3">
    <name type="scientific">Araneus ventricosus</name>
    <name type="common">Orbweaver spider</name>
    <name type="synonym">Epeira ventricosa</name>
    <dbReference type="NCBI Taxonomy" id="182803"/>
    <lineage>
        <taxon>Eukaryota</taxon>
        <taxon>Metazoa</taxon>
        <taxon>Ecdysozoa</taxon>
        <taxon>Arthropoda</taxon>
        <taxon>Chelicerata</taxon>
        <taxon>Arachnida</taxon>
        <taxon>Araneae</taxon>
        <taxon>Araneomorphae</taxon>
        <taxon>Entelegynae</taxon>
        <taxon>Araneoidea</taxon>
        <taxon>Araneidae</taxon>
        <taxon>Araneus</taxon>
    </lineage>
</organism>
<name>A0A4Y2REM2_ARAVE</name>
<dbReference type="EMBL" id="BGPR01144207">
    <property type="protein sequence ID" value="GBN73699.1"/>
    <property type="molecule type" value="Genomic_DNA"/>
</dbReference>
<protein>
    <submittedName>
        <fullName evidence="2">Uncharacterized protein</fullName>
    </submittedName>
</protein>
<evidence type="ECO:0000313" key="2">
    <source>
        <dbReference type="EMBL" id="GBN73699.1"/>
    </source>
</evidence>
<feature type="compositionally biased region" description="Low complexity" evidence="1">
    <location>
        <begin position="1"/>
        <end position="10"/>
    </location>
</feature>
<accession>A0A4Y2REM2</accession>
<keyword evidence="3" id="KW-1185">Reference proteome</keyword>
<feature type="compositionally biased region" description="Acidic residues" evidence="1">
    <location>
        <begin position="13"/>
        <end position="39"/>
    </location>
</feature>
<comment type="caution">
    <text evidence="2">The sequence shown here is derived from an EMBL/GenBank/DDBJ whole genome shotgun (WGS) entry which is preliminary data.</text>
</comment>
<sequence length="39" mass="4174">VSSQSSAKSVSLEEIDLEEDGSALDEFLGDEAAEETEEK</sequence>
<gene>
    <name evidence="2" type="ORF">AVEN_267025_1</name>
</gene>
<proteinExistence type="predicted"/>